<dbReference type="GeneID" id="92041168"/>
<feature type="compositionally biased region" description="Basic and acidic residues" evidence="9">
    <location>
        <begin position="96"/>
        <end position="107"/>
    </location>
</feature>
<comment type="caution">
    <text evidence="11">The sequence shown here is derived from an EMBL/GenBank/DDBJ whole genome shotgun (WGS) entry which is preliminary data.</text>
</comment>
<keyword evidence="2" id="KW-0479">Metal-binding</keyword>
<evidence type="ECO:0000313" key="12">
    <source>
        <dbReference type="Proteomes" id="UP001433268"/>
    </source>
</evidence>
<dbReference type="Gene3D" id="3.30.160.60">
    <property type="entry name" value="Classic Zinc Finger"/>
    <property type="match status" value="3"/>
</dbReference>
<evidence type="ECO:0000256" key="8">
    <source>
        <dbReference type="PROSITE-ProRule" id="PRU00042"/>
    </source>
</evidence>
<dbReference type="SUPFAM" id="SSF57667">
    <property type="entry name" value="beta-beta-alpha zinc fingers"/>
    <property type="match status" value="2"/>
</dbReference>
<reference evidence="11 12" key="1">
    <citation type="submission" date="2023-01" db="EMBL/GenBank/DDBJ databases">
        <title>Analysis of 21 Apiospora genomes using comparative genomics revels a genus with tremendous synthesis potential of carbohydrate active enzymes and secondary metabolites.</title>
        <authorList>
            <person name="Sorensen T."/>
        </authorList>
    </citation>
    <scope>NUCLEOTIDE SEQUENCE [LARGE SCALE GENOMIC DNA]</scope>
    <source>
        <strain evidence="11 12">CBS 114990</strain>
    </source>
</reference>
<feature type="region of interest" description="Disordered" evidence="9">
    <location>
        <begin position="132"/>
        <end position="178"/>
    </location>
</feature>
<dbReference type="PANTHER" id="PTHR24399">
    <property type="entry name" value="ZINC FINGER AND BTB DOMAIN-CONTAINING"/>
    <property type="match status" value="1"/>
</dbReference>
<accession>A0ABR1X0E6</accession>
<keyword evidence="4" id="KW-0862">Zinc</keyword>
<evidence type="ECO:0000256" key="9">
    <source>
        <dbReference type="SAM" id="MobiDB-lite"/>
    </source>
</evidence>
<gene>
    <name evidence="11" type="ORF">PG997_003793</name>
</gene>
<dbReference type="InterPro" id="IPR013087">
    <property type="entry name" value="Znf_C2H2_type"/>
</dbReference>
<feature type="compositionally biased region" description="Basic and acidic residues" evidence="9">
    <location>
        <begin position="145"/>
        <end position="157"/>
    </location>
</feature>
<dbReference type="Proteomes" id="UP001433268">
    <property type="component" value="Unassembled WGS sequence"/>
</dbReference>
<keyword evidence="7" id="KW-0539">Nucleus</keyword>
<dbReference type="RefSeq" id="XP_066671726.1">
    <property type="nucleotide sequence ID" value="XM_066808108.1"/>
</dbReference>
<feature type="compositionally biased region" description="Low complexity" evidence="9">
    <location>
        <begin position="538"/>
        <end position="553"/>
    </location>
</feature>
<dbReference type="PROSITE" id="PS50157">
    <property type="entry name" value="ZINC_FINGER_C2H2_2"/>
    <property type="match status" value="2"/>
</dbReference>
<feature type="domain" description="C2H2-type" evidence="10">
    <location>
        <begin position="360"/>
        <end position="387"/>
    </location>
</feature>
<name>A0ABR1X0E6_9PEZI</name>
<keyword evidence="5" id="KW-0805">Transcription regulation</keyword>
<dbReference type="InterPro" id="IPR036236">
    <property type="entry name" value="Znf_C2H2_sf"/>
</dbReference>
<keyword evidence="8" id="KW-0863">Zinc-finger</keyword>
<keyword evidence="12" id="KW-1185">Reference proteome</keyword>
<feature type="compositionally biased region" description="Low complexity" evidence="9">
    <location>
        <begin position="52"/>
        <end position="63"/>
    </location>
</feature>
<evidence type="ECO:0000256" key="1">
    <source>
        <dbReference type="ARBA" id="ARBA00004123"/>
    </source>
</evidence>
<evidence type="ECO:0000256" key="4">
    <source>
        <dbReference type="ARBA" id="ARBA00022833"/>
    </source>
</evidence>
<dbReference type="PANTHER" id="PTHR24399:SF70">
    <property type="entry name" value="C2H2-TYPE DOMAIN-CONTAINING PROTEIN"/>
    <property type="match status" value="1"/>
</dbReference>
<feature type="domain" description="C2H2-type" evidence="10">
    <location>
        <begin position="388"/>
        <end position="415"/>
    </location>
</feature>
<feature type="region of interest" description="Disordered" evidence="9">
    <location>
        <begin position="1"/>
        <end position="119"/>
    </location>
</feature>
<feature type="region of interest" description="Disordered" evidence="9">
    <location>
        <begin position="284"/>
        <end position="338"/>
    </location>
</feature>
<evidence type="ECO:0000313" key="11">
    <source>
        <dbReference type="EMBL" id="KAK8088832.1"/>
    </source>
</evidence>
<organism evidence="11 12">
    <name type="scientific">Apiospora hydei</name>
    <dbReference type="NCBI Taxonomy" id="1337664"/>
    <lineage>
        <taxon>Eukaryota</taxon>
        <taxon>Fungi</taxon>
        <taxon>Dikarya</taxon>
        <taxon>Ascomycota</taxon>
        <taxon>Pezizomycotina</taxon>
        <taxon>Sordariomycetes</taxon>
        <taxon>Xylariomycetidae</taxon>
        <taxon>Amphisphaeriales</taxon>
        <taxon>Apiosporaceae</taxon>
        <taxon>Apiospora</taxon>
    </lineage>
</organism>
<keyword evidence="6" id="KW-0804">Transcription</keyword>
<feature type="compositionally biased region" description="Low complexity" evidence="9">
    <location>
        <begin position="328"/>
        <end position="338"/>
    </location>
</feature>
<proteinExistence type="predicted"/>
<evidence type="ECO:0000259" key="10">
    <source>
        <dbReference type="PROSITE" id="PS50157"/>
    </source>
</evidence>
<evidence type="ECO:0000256" key="2">
    <source>
        <dbReference type="ARBA" id="ARBA00022723"/>
    </source>
</evidence>
<keyword evidence="3" id="KW-0677">Repeat</keyword>
<protein>
    <submittedName>
        <fullName evidence="11">C2H2 zinc finger protein</fullName>
    </submittedName>
</protein>
<sequence>MASEKGPVATEAPPLPASTISEPAIQHDPFSVESLQADATRATASLKRARETTPTSPSSVFTSHLGSDLSPSKAARLIGLTSRHSPAPLTGAAALEDEKRRREEEYRQQVSGASENPAYRVQSELMSASALAMSRPQDAPVTNDAHPDEQIIDHQGDDSIPPQTGGDMDQPEQAEQPDHVEQPVLPEHAEHNEHTELAEEHVGHTDHADHAGHAEHMEHPEHTEHPEHPEHMMHTEPTEHMGHAEHAEHPGHVEHVDHVEHMEHRSDVAAEQAANLAALSNNAAHVTASPGPMDIDGRGDRAGYAPQPQAQMEDKSNPTSLSYPGMVPPSAAMPAPPRTMSMPMTPNQPGGPKSPNSKKHKCPYCETEFTRHHNLKSHLLTHSQEKPFVCPTCQMRFRRLHDLKRHGKLHTGEKPHVCPKCDRKFARGDALARHSKGPGGCVSRRGSLGFETEDYSHLDVDDSTMTGVVYENPNEADMTEEERRRLSMSGMKAPHVQGNEAEPHESLHHLRTYSPPGTSTGRLYPPNVERGSNAPHAANASISSMPSSGPNSMYAQSGMTESPKPLSPGLQPHDGSVARQRSPSLTTQFQQQQFGRQQADRQTSSGSSSLPSYPEALVAQLVSVSGFPSSDGHYAAAGQAGAPGGISSAQAASAAVGQSNIGAASAGAQAVSSTAASQNGGSGDSTSNNIFATDQGIWAYIHSLEERLTETNTRVSILEQSEKNHKEDFGHLMDEVVSLRKQLEMKEEAPAPKLSSDRGASLIGSTAACF</sequence>
<evidence type="ECO:0000256" key="5">
    <source>
        <dbReference type="ARBA" id="ARBA00023015"/>
    </source>
</evidence>
<evidence type="ECO:0000256" key="6">
    <source>
        <dbReference type="ARBA" id="ARBA00023163"/>
    </source>
</evidence>
<evidence type="ECO:0000256" key="3">
    <source>
        <dbReference type="ARBA" id="ARBA00022737"/>
    </source>
</evidence>
<dbReference type="SMART" id="SM00355">
    <property type="entry name" value="ZnF_C2H2"/>
    <property type="match status" value="3"/>
</dbReference>
<dbReference type="EMBL" id="JAQQWN010000004">
    <property type="protein sequence ID" value="KAK8088832.1"/>
    <property type="molecule type" value="Genomic_DNA"/>
</dbReference>
<dbReference type="PROSITE" id="PS00028">
    <property type="entry name" value="ZINC_FINGER_C2H2_1"/>
    <property type="match status" value="2"/>
</dbReference>
<evidence type="ECO:0000256" key="7">
    <source>
        <dbReference type="ARBA" id="ARBA00023242"/>
    </source>
</evidence>
<comment type="subcellular location">
    <subcellularLocation>
        <location evidence="1">Nucleus</location>
    </subcellularLocation>
</comment>
<dbReference type="Pfam" id="PF00096">
    <property type="entry name" value="zf-C2H2"/>
    <property type="match status" value="2"/>
</dbReference>
<feature type="compositionally biased region" description="Low complexity" evidence="9">
    <location>
        <begin position="588"/>
        <end position="612"/>
    </location>
</feature>
<feature type="region of interest" description="Disordered" evidence="9">
    <location>
        <begin position="474"/>
        <end position="612"/>
    </location>
</feature>